<feature type="domain" description="GGDEF" evidence="6">
    <location>
        <begin position="306"/>
        <end position="439"/>
    </location>
</feature>
<dbReference type="NCBIfam" id="TIGR00254">
    <property type="entry name" value="GGDEF"/>
    <property type="match status" value="1"/>
</dbReference>
<dbReference type="AlphaFoldDB" id="A0A1I2EL91"/>
<keyword evidence="2" id="KW-1133">Transmembrane helix</keyword>
<dbReference type="CDD" id="cd01948">
    <property type="entry name" value="EAL"/>
    <property type="match status" value="1"/>
</dbReference>
<keyword evidence="2" id="KW-0472">Membrane</keyword>
<sequence length="736" mass="79028">MAWQLSAAGSGVIAVAYFAIAVAVFGPLARTGQLRSNRLGTATGLIFFSCGVGHGLHAVHLLPLPGVDAHHLAVLQAGLPWHDTIWMLVTAGVAVYYWSLRRTYGALLGGAALFADLREKEAALAANQQLLAERTSALDALAVSEGRFRSAFADAPTGMALVSLAPDALGRFLETNAALGRLAGRSAARLGRLEVGDLAHPEDRAATRTALEQLAAGELAHHLVQQRYVHANGGVIWADTSISVVRDTAGQPVHGVLQLVDVTGRRQAEELLAHHALHDSLTGLPNRRLLADRLEQALTRARRHRTAVAVLFVDLDQFKTVNDSAGHSVGDELLRVAAERLSKHLRAADSAARFGGDEFVVICEDIGGDHELLVIADRLLAAMAEPFRVGEEEFVLGASIGIAVSARGHDSAEALLRDADLAMYEAKDRGRARYVVFDGALRGALELRQQVEADLRRGIDRGELRLLYQPVIDVQTGQMTGVEALVRWQHPTRGLLSPDQFIPVAEDTGLVVPVGSWVLHEACRQLQDWQRNSGLALTVAVNVSARQLSDSRFPEVVGDILAATGADPAALCLELTETALLDATDATIATLHALRRLGVRLALDDFGTGFSSLTFLKRFPIDVVKVDRSFVRDIAVDPDDAAIVAAVINLGRSLNLETVAEGVESPEQLRCIRELGCHLAQGYLFSPPRPPENIPALLNTLEPAGIRNEIDTAALTPAPRRRSPLPPIPRAQNSTS</sequence>
<gene>
    <name evidence="7" type="ORF">SAMN05216574_107112</name>
</gene>
<dbReference type="RefSeq" id="WP_092198002.1">
    <property type="nucleotide sequence ID" value="NZ_FOND01000007.1"/>
</dbReference>
<evidence type="ECO:0000313" key="8">
    <source>
        <dbReference type="Proteomes" id="UP000198589"/>
    </source>
</evidence>
<dbReference type="Pfam" id="PF00563">
    <property type="entry name" value="EAL"/>
    <property type="match status" value="1"/>
</dbReference>
<evidence type="ECO:0000259" key="3">
    <source>
        <dbReference type="PROSITE" id="PS50112"/>
    </source>
</evidence>
<accession>A0A1I2EL91</accession>
<dbReference type="FunFam" id="3.20.20.450:FF:000001">
    <property type="entry name" value="Cyclic di-GMP phosphodiesterase yahA"/>
    <property type="match status" value="1"/>
</dbReference>
<dbReference type="InterPro" id="IPR035965">
    <property type="entry name" value="PAS-like_dom_sf"/>
</dbReference>
<dbReference type="PROSITE" id="PS50112">
    <property type="entry name" value="PAS"/>
    <property type="match status" value="1"/>
</dbReference>
<dbReference type="InterPro" id="IPR001633">
    <property type="entry name" value="EAL_dom"/>
</dbReference>
<dbReference type="InterPro" id="IPR000014">
    <property type="entry name" value="PAS"/>
</dbReference>
<feature type="region of interest" description="Disordered" evidence="1">
    <location>
        <begin position="716"/>
        <end position="736"/>
    </location>
</feature>
<keyword evidence="8" id="KW-1185">Reference proteome</keyword>
<dbReference type="FunFam" id="3.30.70.270:FF:000001">
    <property type="entry name" value="Diguanylate cyclase domain protein"/>
    <property type="match status" value="1"/>
</dbReference>
<evidence type="ECO:0000259" key="5">
    <source>
        <dbReference type="PROSITE" id="PS50883"/>
    </source>
</evidence>
<dbReference type="NCBIfam" id="TIGR00229">
    <property type="entry name" value="sensory_box"/>
    <property type="match status" value="1"/>
</dbReference>
<dbReference type="PANTHER" id="PTHR44757:SF2">
    <property type="entry name" value="BIOFILM ARCHITECTURE MAINTENANCE PROTEIN MBAA"/>
    <property type="match status" value="1"/>
</dbReference>
<dbReference type="InterPro" id="IPR001610">
    <property type="entry name" value="PAC"/>
</dbReference>
<evidence type="ECO:0000259" key="4">
    <source>
        <dbReference type="PROSITE" id="PS50113"/>
    </source>
</evidence>
<feature type="domain" description="PAC" evidence="4">
    <location>
        <begin position="222"/>
        <end position="274"/>
    </location>
</feature>
<dbReference type="SUPFAM" id="SSF141868">
    <property type="entry name" value="EAL domain-like"/>
    <property type="match status" value="1"/>
</dbReference>
<dbReference type="CDD" id="cd01949">
    <property type="entry name" value="GGDEF"/>
    <property type="match status" value="1"/>
</dbReference>
<evidence type="ECO:0000256" key="2">
    <source>
        <dbReference type="SAM" id="Phobius"/>
    </source>
</evidence>
<dbReference type="SMART" id="SM00052">
    <property type="entry name" value="EAL"/>
    <property type="match status" value="1"/>
</dbReference>
<dbReference type="Pfam" id="PF08447">
    <property type="entry name" value="PAS_3"/>
    <property type="match status" value="1"/>
</dbReference>
<feature type="transmembrane region" description="Helical" evidence="2">
    <location>
        <begin position="6"/>
        <end position="27"/>
    </location>
</feature>
<feature type="domain" description="PAS" evidence="3">
    <location>
        <begin position="167"/>
        <end position="218"/>
    </location>
</feature>
<feature type="domain" description="EAL" evidence="5">
    <location>
        <begin position="448"/>
        <end position="702"/>
    </location>
</feature>
<keyword evidence="2" id="KW-0812">Transmembrane</keyword>
<dbReference type="Pfam" id="PF00990">
    <property type="entry name" value="GGDEF"/>
    <property type="match status" value="1"/>
</dbReference>
<dbReference type="SMART" id="SM00091">
    <property type="entry name" value="PAS"/>
    <property type="match status" value="1"/>
</dbReference>
<dbReference type="InterPro" id="IPR000700">
    <property type="entry name" value="PAS-assoc_C"/>
</dbReference>
<dbReference type="SUPFAM" id="SSF55785">
    <property type="entry name" value="PYP-like sensor domain (PAS domain)"/>
    <property type="match status" value="1"/>
</dbReference>
<dbReference type="EMBL" id="FOND01000007">
    <property type="protein sequence ID" value="SFE93864.1"/>
    <property type="molecule type" value="Genomic_DNA"/>
</dbReference>
<evidence type="ECO:0000313" key="7">
    <source>
        <dbReference type="EMBL" id="SFE93864.1"/>
    </source>
</evidence>
<dbReference type="InterPro" id="IPR000160">
    <property type="entry name" value="GGDEF_dom"/>
</dbReference>
<dbReference type="InterPro" id="IPR029787">
    <property type="entry name" value="Nucleotide_cyclase"/>
</dbReference>
<dbReference type="CDD" id="cd00130">
    <property type="entry name" value="PAS"/>
    <property type="match status" value="1"/>
</dbReference>
<proteinExistence type="predicted"/>
<dbReference type="PROSITE" id="PS50883">
    <property type="entry name" value="EAL"/>
    <property type="match status" value="1"/>
</dbReference>
<dbReference type="SMART" id="SM00267">
    <property type="entry name" value="GGDEF"/>
    <property type="match status" value="1"/>
</dbReference>
<dbReference type="PROSITE" id="PS50887">
    <property type="entry name" value="GGDEF"/>
    <property type="match status" value="1"/>
</dbReference>
<name>A0A1I2EL91_9ACTN</name>
<evidence type="ECO:0000259" key="6">
    <source>
        <dbReference type="PROSITE" id="PS50887"/>
    </source>
</evidence>
<dbReference type="SUPFAM" id="SSF55073">
    <property type="entry name" value="Nucleotide cyclase"/>
    <property type="match status" value="1"/>
</dbReference>
<dbReference type="PANTHER" id="PTHR44757">
    <property type="entry name" value="DIGUANYLATE CYCLASE DGCP"/>
    <property type="match status" value="1"/>
</dbReference>
<dbReference type="InterPro" id="IPR013655">
    <property type="entry name" value="PAS_fold_3"/>
</dbReference>
<dbReference type="InterPro" id="IPR043128">
    <property type="entry name" value="Rev_trsase/Diguanyl_cyclase"/>
</dbReference>
<dbReference type="InterPro" id="IPR035919">
    <property type="entry name" value="EAL_sf"/>
</dbReference>
<dbReference type="Gene3D" id="3.30.70.270">
    <property type="match status" value="1"/>
</dbReference>
<reference evidence="8" key="1">
    <citation type="submission" date="2016-10" db="EMBL/GenBank/DDBJ databases">
        <authorList>
            <person name="Varghese N."/>
            <person name="Submissions S."/>
        </authorList>
    </citation>
    <scope>NUCLEOTIDE SEQUENCE [LARGE SCALE GENOMIC DNA]</scope>
    <source>
        <strain evidence="8">DSM 46838</strain>
    </source>
</reference>
<dbReference type="STRING" id="1798228.SAMN05216574_107112"/>
<dbReference type="InterPro" id="IPR052155">
    <property type="entry name" value="Biofilm_reg_signaling"/>
</dbReference>
<organism evidence="7 8">
    <name type="scientific">Blastococcus tunisiensis</name>
    <dbReference type="NCBI Taxonomy" id="1798228"/>
    <lineage>
        <taxon>Bacteria</taxon>
        <taxon>Bacillati</taxon>
        <taxon>Actinomycetota</taxon>
        <taxon>Actinomycetes</taxon>
        <taxon>Geodermatophilales</taxon>
        <taxon>Geodermatophilaceae</taxon>
        <taxon>Blastococcus</taxon>
    </lineage>
</organism>
<evidence type="ECO:0000256" key="1">
    <source>
        <dbReference type="SAM" id="MobiDB-lite"/>
    </source>
</evidence>
<dbReference type="Proteomes" id="UP000198589">
    <property type="component" value="Unassembled WGS sequence"/>
</dbReference>
<dbReference type="PROSITE" id="PS50113">
    <property type="entry name" value="PAC"/>
    <property type="match status" value="1"/>
</dbReference>
<dbReference type="OrthoDB" id="23692at2"/>
<dbReference type="Gene3D" id="3.30.450.20">
    <property type="entry name" value="PAS domain"/>
    <property type="match status" value="1"/>
</dbReference>
<dbReference type="Gene3D" id="3.20.20.450">
    <property type="entry name" value="EAL domain"/>
    <property type="match status" value="1"/>
</dbReference>
<dbReference type="SMART" id="SM00086">
    <property type="entry name" value="PAC"/>
    <property type="match status" value="1"/>
</dbReference>
<protein>
    <submittedName>
        <fullName evidence="7">PAS domain S-box-containing protein/diguanylate cyclase (GGDEF) domain-containing protein</fullName>
    </submittedName>
</protein>